<name>A0A5M3Z963_ASPTE</name>
<evidence type="ECO:0000313" key="1">
    <source>
        <dbReference type="EMBL" id="GFF19380.1"/>
    </source>
</evidence>
<dbReference type="OrthoDB" id="426133at2759"/>
<keyword evidence="2" id="KW-1185">Reference proteome</keyword>
<gene>
    <name evidence="1" type="ORF">ATEIFO6365_0010015300</name>
</gene>
<dbReference type="AlphaFoldDB" id="A0A5M3Z963"/>
<organism evidence="1 2">
    <name type="scientific">Aspergillus terreus</name>
    <dbReference type="NCBI Taxonomy" id="33178"/>
    <lineage>
        <taxon>Eukaryota</taxon>
        <taxon>Fungi</taxon>
        <taxon>Dikarya</taxon>
        <taxon>Ascomycota</taxon>
        <taxon>Pezizomycotina</taxon>
        <taxon>Eurotiomycetes</taxon>
        <taxon>Eurotiomycetidae</taxon>
        <taxon>Eurotiales</taxon>
        <taxon>Aspergillaceae</taxon>
        <taxon>Aspergillus</taxon>
        <taxon>Aspergillus subgen. Circumdati</taxon>
    </lineage>
</organism>
<dbReference type="PANTHER" id="PTHR37834">
    <property type="entry name" value="GDSL-LIKE LIPASE/ACYLHYDROLASE DOMAIN PROTEIN (AFU_ORTHOLOGUE AFUA_2G00620)"/>
    <property type="match status" value="1"/>
</dbReference>
<dbReference type="InterPro" id="IPR037461">
    <property type="entry name" value="CtCE2-like_dom"/>
</dbReference>
<dbReference type="EMBL" id="BLJY01000010">
    <property type="protein sequence ID" value="GFF19380.1"/>
    <property type="molecule type" value="Genomic_DNA"/>
</dbReference>
<dbReference type="InterPro" id="IPR036514">
    <property type="entry name" value="SGNH_hydro_sf"/>
</dbReference>
<dbReference type="GO" id="GO:0052689">
    <property type="term" value="F:carboxylic ester hydrolase activity"/>
    <property type="evidence" value="ECO:0007669"/>
    <property type="project" value="InterPro"/>
</dbReference>
<dbReference type="Gene3D" id="3.40.50.1110">
    <property type="entry name" value="SGNH hydrolase"/>
    <property type="match status" value="1"/>
</dbReference>
<dbReference type="Proteomes" id="UP000452235">
    <property type="component" value="Unassembled WGS sequence"/>
</dbReference>
<proteinExistence type="predicted"/>
<evidence type="ECO:0000313" key="2">
    <source>
        <dbReference type="Proteomes" id="UP000452235"/>
    </source>
</evidence>
<accession>A0A5M3Z963</accession>
<reference evidence="1 2" key="1">
    <citation type="submission" date="2020-01" db="EMBL/GenBank/DDBJ databases">
        <title>Aspergillus terreus IFO 6365 whole genome shotgun sequence.</title>
        <authorList>
            <person name="Kanamasa S."/>
            <person name="Takahashi H."/>
        </authorList>
    </citation>
    <scope>NUCLEOTIDE SEQUENCE [LARGE SCALE GENOMIC DNA]</scope>
    <source>
        <strain evidence="1 2">IFO 6365</strain>
    </source>
</reference>
<dbReference type="InterPro" id="IPR013830">
    <property type="entry name" value="SGNH_hydro"/>
</dbReference>
<sequence>MRIAPLLVTALSCLLPVSATILQNGQVREDPYPGQAANITLDASWHSYDASADEIAYKGRWDSKHISWWSFVSLSFPSAPGIKVGFSGDQLAVTFGEHTSDGVLVAYRVGSLDWQFSNVTADTTYQFVTPDTLEGIDAGDTNVFELRVQIAGVAVPQNASLSKPPRFDKRVEIIGGSLASGQFATYEALSGWAYLFAEGLGNAEYTITAYPGVCLADMKCYGGGVHGMPWFWHRASDPGVRAQEMYGKDPEKFDVKGDQPADLVIIQMGGNDHRKPNEISGDDYFHDYVRLVDDIHHTWPKATIVLMSQWGEWTLEGTQYVPSTLYYDETKRVHDQFKEHAYVRYFETRGILQHNDIDPKNHPTDVGHVKIASHLLQWTRIMMRWDLEPTGEVGHGTLYWNDQQEY</sequence>
<dbReference type="Pfam" id="PF13472">
    <property type="entry name" value="Lipase_GDSL_2"/>
    <property type="match status" value="1"/>
</dbReference>
<dbReference type="InterPro" id="IPR052762">
    <property type="entry name" value="PCW_deacetylase/CE"/>
</dbReference>
<dbReference type="VEuPathDB" id="FungiDB:ATEG_08627"/>
<dbReference type="SUPFAM" id="SSF52266">
    <property type="entry name" value="SGNH hydrolase"/>
    <property type="match status" value="1"/>
</dbReference>
<dbReference type="PANTHER" id="PTHR37834:SF2">
    <property type="entry name" value="ESTERASE, SGNH HYDROLASE-TYPE"/>
    <property type="match status" value="1"/>
</dbReference>
<comment type="caution">
    <text evidence="1">The sequence shown here is derived from an EMBL/GenBank/DDBJ whole genome shotgun (WGS) entry which is preliminary data.</text>
</comment>
<protein>
    <submittedName>
        <fullName evidence="1">Acetylxylan esterase</fullName>
    </submittedName>
</protein>
<dbReference type="CDD" id="cd01831">
    <property type="entry name" value="Endoglucanase_E_like"/>
    <property type="match status" value="1"/>
</dbReference>